<dbReference type="PANTHER" id="PTHR35007:SF1">
    <property type="entry name" value="PILUS ASSEMBLY PROTEIN"/>
    <property type="match status" value="1"/>
</dbReference>
<evidence type="ECO:0000259" key="7">
    <source>
        <dbReference type="Pfam" id="PF00482"/>
    </source>
</evidence>
<sequence>MKWVVLLSFFFFSFSFFFWLVQYLDQRRSRIRKRVHEIEKKEWQVTEETTAKAKRKEKSFILARLFERIFYNLKWLRILDEKLQVELKRANLLMKSSEFMSLTFLFVIFGGIVGTIIAGGHIERGIWFGGITWIFPSIWLKNKIKKRKRLLEMQLPEMINMISNSLKAGYSLIQSLELLSQEMSAPLSEEIQRMLQEMRIGVPTEDALIHFNQRIDSQDLDLIITAMLIQRQVGGNLSEILDTIGETIRERIRIQGEIKSLTAQGRMSMIIFMLLPIGLGIFIGLSNPEYIKPLFVNPLGWAMMTLAFMGQIIGALLIKKITSIEV</sequence>
<feature type="transmembrane region" description="Helical" evidence="6">
    <location>
        <begin position="99"/>
        <end position="118"/>
    </location>
</feature>
<proteinExistence type="predicted"/>
<dbReference type="InterPro" id="IPR042094">
    <property type="entry name" value="T2SS_GspF_sf"/>
</dbReference>
<evidence type="ECO:0000256" key="1">
    <source>
        <dbReference type="ARBA" id="ARBA00004651"/>
    </source>
</evidence>
<evidence type="ECO:0000313" key="9">
    <source>
        <dbReference type="Proteomes" id="UP000295788"/>
    </source>
</evidence>
<evidence type="ECO:0000256" key="3">
    <source>
        <dbReference type="ARBA" id="ARBA00022692"/>
    </source>
</evidence>
<evidence type="ECO:0000256" key="2">
    <source>
        <dbReference type="ARBA" id="ARBA00022475"/>
    </source>
</evidence>
<keyword evidence="4 6" id="KW-1133">Transmembrane helix</keyword>
<keyword evidence="5 6" id="KW-0472">Membrane</keyword>
<dbReference type="OrthoDB" id="9803381at2"/>
<feature type="transmembrane region" description="Helical" evidence="6">
    <location>
        <begin position="269"/>
        <end position="287"/>
    </location>
</feature>
<evidence type="ECO:0000313" key="8">
    <source>
        <dbReference type="EMBL" id="TCS83332.1"/>
    </source>
</evidence>
<evidence type="ECO:0000256" key="5">
    <source>
        <dbReference type="ARBA" id="ARBA00023136"/>
    </source>
</evidence>
<comment type="caution">
    <text evidence="8">The sequence shown here is derived from an EMBL/GenBank/DDBJ whole genome shotgun (WGS) entry which is preliminary data.</text>
</comment>
<feature type="transmembrane region" description="Helical" evidence="6">
    <location>
        <begin position="299"/>
        <end position="318"/>
    </location>
</feature>
<keyword evidence="9" id="KW-1185">Reference proteome</keyword>
<name>A0A4R3KIT8_9BACI</name>
<feature type="domain" description="Type II secretion system protein GspF" evidence="7">
    <location>
        <begin position="160"/>
        <end position="283"/>
    </location>
</feature>
<dbReference type="Proteomes" id="UP000295788">
    <property type="component" value="Unassembled WGS sequence"/>
</dbReference>
<dbReference type="Pfam" id="PF00482">
    <property type="entry name" value="T2SSF"/>
    <property type="match status" value="1"/>
</dbReference>
<accession>A0A4R3KIT8</accession>
<dbReference type="RefSeq" id="WP_132767764.1">
    <property type="nucleotide sequence ID" value="NZ_SMAB01000005.1"/>
</dbReference>
<dbReference type="InterPro" id="IPR018076">
    <property type="entry name" value="T2SS_GspF_dom"/>
</dbReference>
<keyword evidence="3 6" id="KW-0812">Transmembrane</keyword>
<dbReference type="Gene3D" id="1.20.81.30">
    <property type="entry name" value="Type II secretion system (T2SS), domain F"/>
    <property type="match status" value="1"/>
</dbReference>
<organism evidence="8 9">
    <name type="scientific">Tepidibacillus fermentans</name>
    <dbReference type="NCBI Taxonomy" id="1281767"/>
    <lineage>
        <taxon>Bacteria</taxon>
        <taxon>Bacillati</taxon>
        <taxon>Bacillota</taxon>
        <taxon>Bacilli</taxon>
        <taxon>Bacillales</taxon>
        <taxon>Bacillaceae</taxon>
        <taxon>Tepidibacillus</taxon>
    </lineage>
</organism>
<dbReference type="AlphaFoldDB" id="A0A4R3KIT8"/>
<reference evidence="8 9" key="1">
    <citation type="submission" date="2019-03" db="EMBL/GenBank/DDBJ databases">
        <title>Genomic Encyclopedia of Type Strains, Phase IV (KMG-IV): sequencing the most valuable type-strain genomes for metagenomic binning, comparative biology and taxonomic classification.</title>
        <authorList>
            <person name="Goeker M."/>
        </authorList>
    </citation>
    <scope>NUCLEOTIDE SEQUENCE [LARGE SCALE GENOMIC DNA]</scope>
    <source>
        <strain evidence="8 9">DSM 23802</strain>
    </source>
</reference>
<dbReference type="GO" id="GO:0005886">
    <property type="term" value="C:plasma membrane"/>
    <property type="evidence" value="ECO:0007669"/>
    <property type="project" value="UniProtKB-SubCell"/>
</dbReference>
<gene>
    <name evidence="8" type="ORF">EDD72_10572</name>
</gene>
<feature type="transmembrane region" description="Helical" evidence="6">
    <location>
        <begin position="124"/>
        <end position="140"/>
    </location>
</feature>
<evidence type="ECO:0000256" key="6">
    <source>
        <dbReference type="SAM" id="Phobius"/>
    </source>
</evidence>
<feature type="transmembrane region" description="Helical" evidence="6">
    <location>
        <begin position="6"/>
        <end position="24"/>
    </location>
</feature>
<comment type="subcellular location">
    <subcellularLocation>
        <location evidence="1">Cell membrane</location>
        <topology evidence="1">Multi-pass membrane protein</topology>
    </subcellularLocation>
</comment>
<dbReference type="PANTHER" id="PTHR35007">
    <property type="entry name" value="INTEGRAL MEMBRANE PROTEIN-RELATED"/>
    <property type="match status" value="1"/>
</dbReference>
<keyword evidence="2" id="KW-1003">Cell membrane</keyword>
<protein>
    <submittedName>
        <fullName evidence="8">Tight adherence protein B</fullName>
    </submittedName>
</protein>
<dbReference type="EMBL" id="SMAB01000005">
    <property type="protein sequence ID" value="TCS83332.1"/>
    <property type="molecule type" value="Genomic_DNA"/>
</dbReference>
<evidence type="ECO:0000256" key="4">
    <source>
        <dbReference type="ARBA" id="ARBA00022989"/>
    </source>
</evidence>